<feature type="transmembrane region" description="Helical" evidence="1">
    <location>
        <begin position="93"/>
        <end position="114"/>
    </location>
</feature>
<evidence type="ECO:0000313" key="3">
    <source>
        <dbReference type="Proteomes" id="UP000003963"/>
    </source>
</evidence>
<dbReference type="HOGENOM" id="CLU_1325774_0_0_11"/>
<dbReference type="Proteomes" id="UP000003963">
    <property type="component" value="Unassembled WGS sequence"/>
</dbReference>
<evidence type="ECO:0000256" key="1">
    <source>
        <dbReference type="SAM" id="Phobius"/>
    </source>
</evidence>
<keyword evidence="1" id="KW-0472">Membrane</keyword>
<keyword evidence="1" id="KW-0812">Transmembrane</keyword>
<sequence length="204" mass="21963">MPARFRDGYIVILWWKARLVPSVLAPSLAAFFVVTAATYQWSAAFPSLTGGNGTVRFLTFVPLIVVSPLHHCLTQRLEAAELLSLRPVRRHDAALVVTTVALCAVAGLAIGTLAGDDAARAVGRNVAFLTGLMLTVNALLPKAAAGVPVAWVLIALFLGRDAFHRPYFWSVLEHRAASPLALAEAMLCFACGLAVHLRRRPRTT</sequence>
<keyword evidence="1" id="KW-1133">Transmembrane helix</keyword>
<protein>
    <submittedName>
        <fullName evidence="2">Uncharacterized protein</fullName>
    </submittedName>
</protein>
<gene>
    <name evidence="2" type="ORF">SSOG_03995</name>
</gene>
<reference evidence="2 3" key="1">
    <citation type="submission" date="2009-02" db="EMBL/GenBank/DDBJ databases">
        <title>Annotation of Streptomyces hygroscopicus strain ATCC 53653.</title>
        <authorList>
            <consortium name="The Broad Institute Genome Sequencing Platform"/>
            <consortium name="Broad Institute Microbial Sequencing Center"/>
            <person name="Fischbach M."/>
            <person name="Godfrey P."/>
            <person name="Ward D."/>
            <person name="Young S."/>
            <person name="Zeng Q."/>
            <person name="Koehrsen M."/>
            <person name="Alvarado L."/>
            <person name="Berlin A.M."/>
            <person name="Bochicchio J."/>
            <person name="Borenstein D."/>
            <person name="Chapman S.B."/>
            <person name="Chen Z."/>
            <person name="Engels R."/>
            <person name="Freedman E."/>
            <person name="Gellesch M."/>
            <person name="Goldberg J."/>
            <person name="Griggs A."/>
            <person name="Gujja S."/>
            <person name="Heilman E.R."/>
            <person name="Heiman D.I."/>
            <person name="Hepburn T.A."/>
            <person name="Howarth C."/>
            <person name="Jen D."/>
            <person name="Larson L."/>
            <person name="Lewis B."/>
            <person name="Mehta T."/>
            <person name="Park D."/>
            <person name="Pearson M."/>
            <person name="Richards J."/>
            <person name="Roberts A."/>
            <person name="Saif S."/>
            <person name="Shea T.D."/>
            <person name="Shenoy N."/>
            <person name="Sisk P."/>
            <person name="Stolte C."/>
            <person name="Sykes S.N."/>
            <person name="Thomson T."/>
            <person name="Walk T."/>
            <person name="White J."/>
            <person name="Yandava C."/>
            <person name="Straight P."/>
            <person name="Clardy J."/>
            <person name="Hung D."/>
            <person name="Kolter R."/>
            <person name="Mekalanos J."/>
            <person name="Walker S."/>
            <person name="Walsh C.T."/>
            <person name="Wieland-Brown L.C."/>
            <person name="Haas B."/>
            <person name="Nusbaum C."/>
            <person name="Birren B."/>
        </authorList>
    </citation>
    <scope>NUCLEOTIDE SEQUENCE [LARGE SCALE GENOMIC DNA]</scope>
    <source>
        <strain evidence="2 3">ATCC 53653</strain>
    </source>
</reference>
<name>D9WT06_9ACTN</name>
<feature type="transmembrane region" description="Helical" evidence="1">
    <location>
        <begin position="20"/>
        <end position="41"/>
    </location>
</feature>
<organism evidence="2 3">
    <name type="scientific">Streptomyces himastatinicus ATCC 53653</name>
    <dbReference type="NCBI Taxonomy" id="457427"/>
    <lineage>
        <taxon>Bacteria</taxon>
        <taxon>Bacillati</taxon>
        <taxon>Actinomycetota</taxon>
        <taxon>Actinomycetes</taxon>
        <taxon>Kitasatosporales</taxon>
        <taxon>Streptomycetaceae</taxon>
        <taxon>Streptomyces</taxon>
        <taxon>Streptomyces violaceusniger group</taxon>
    </lineage>
</organism>
<evidence type="ECO:0000313" key="2">
    <source>
        <dbReference type="EMBL" id="EFL24281.1"/>
    </source>
</evidence>
<feature type="transmembrane region" description="Helical" evidence="1">
    <location>
        <begin position="180"/>
        <end position="197"/>
    </location>
</feature>
<dbReference type="EMBL" id="GG657754">
    <property type="protein sequence ID" value="EFL24281.1"/>
    <property type="molecule type" value="Genomic_DNA"/>
</dbReference>
<proteinExistence type="predicted"/>
<keyword evidence="3" id="KW-1185">Reference proteome</keyword>
<feature type="transmembrane region" description="Helical" evidence="1">
    <location>
        <begin position="126"/>
        <end position="159"/>
    </location>
</feature>
<dbReference type="AlphaFoldDB" id="D9WT06"/>
<accession>D9WT06</accession>
<dbReference type="STRING" id="457427.SSOG_03995"/>